<evidence type="ECO:0000256" key="7">
    <source>
        <dbReference type="ARBA" id="ARBA00023146"/>
    </source>
</evidence>
<dbReference type="InterPro" id="IPR050203">
    <property type="entry name" value="Trp-tRNA_synthetase"/>
</dbReference>
<dbReference type="GO" id="GO:0005737">
    <property type="term" value="C:cytoplasm"/>
    <property type="evidence" value="ECO:0007669"/>
    <property type="project" value="UniProtKB-UniRule"/>
</dbReference>
<reference evidence="10 11" key="1">
    <citation type="submission" date="2020-05" db="EMBL/GenBank/DDBJ databases">
        <title>Flexivirga sp. ID2601S isolated from air conditioner.</title>
        <authorList>
            <person name="Kim D.H."/>
        </authorList>
    </citation>
    <scope>NUCLEOTIDE SEQUENCE [LARGE SCALE GENOMIC DNA]</scope>
    <source>
        <strain evidence="10 11">ID2601S</strain>
    </source>
</reference>
<dbReference type="NCBIfam" id="TIGR00233">
    <property type="entry name" value="trpS"/>
    <property type="match status" value="1"/>
</dbReference>
<evidence type="ECO:0000256" key="9">
    <source>
        <dbReference type="RuleBase" id="RU363036"/>
    </source>
</evidence>
<dbReference type="PROSITE" id="PS00178">
    <property type="entry name" value="AA_TRNA_LIGASE_I"/>
    <property type="match status" value="1"/>
</dbReference>
<keyword evidence="3 9" id="KW-0436">Ligase</keyword>
<keyword evidence="6 9" id="KW-0648">Protein biosynthesis</keyword>
<evidence type="ECO:0000256" key="2">
    <source>
        <dbReference type="ARBA" id="ARBA00013161"/>
    </source>
</evidence>
<dbReference type="SUPFAM" id="SSF52374">
    <property type="entry name" value="Nucleotidylyl transferase"/>
    <property type="match status" value="1"/>
</dbReference>
<dbReference type="EMBL" id="JABENB010000001">
    <property type="protein sequence ID" value="NNG39560.1"/>
    <property type="molecule type" value="Genomic_DNA"/>
</dbReference>
<dbReference type="GO" id="GO:0006436">
    <property type="term" value="P:tryptophanyl-tRNA aminoacylation"/>
    <property type="evidence" value="ECO:0007669"/>
    <property type="project" value="UniProtKB-UniRule"/>
</dbReference>
<keyword evidence="7 9" id="KW-0030">Aminoacyl-tRNA synthetase</keyword>
<dbReference type="InterPro" id="IPR001412">
    <property type="entry name" value="aa-tRNA-synth_I_CS"/>
</dbReference>
<evidence type="ECO:0000313" key="10">
    <source>
        <dbReference type="EMBL" id="NNG39560.1"/>
    </source>
</evidence>
<dbReference type="InterPro" id="IPR014729">
    <property type="entry name" value="Rossmann-like_a/b/a_fold"/>
</dbReference>
<dbReference type="PANTHER" id="PTHR43766">
    <property type="entry name" value="TRYPTOPHAN--TRNA LIGASE, MITOCHONDRIAL"/>
    <property type="match status" value="1"/>
</dbReference>
<dbReference type="Gene3D" id="3.40.50.620">
    <property type="entry name" value="HUPs"/>
    <property type="match status" value="1"/>
</dbReference>
<evidence type="ECO:0000256" key="4">
    <source>
        <dbReference type="ARBA" id="ARBA00022741"/>
    </source>
</evidence>
<dbReference type="InterPro" id="IPR002306">
    <property type="entry name" value="Trp-tRNA-ligase"/>
</dbReference>
<evidence type="ECO:0000256" key="5">
    <source>
        <dbReference type="ARBA" id="ARBA00022840"/>
    </source>
</evidence>
<dbReference type="EC" id="6.1.1.2" evidence="2 8"/>
<sequence>MTTITTPPCRQRILTGDRPTGPLHIGHLFATLRSRVAFQEKGIDTMILIADLQVITDRGAIGDVRSAALGQVADYLATGIDPTCSTIFAHSAVPAIGQLTLPFLSLVSDAGLRRNPTVKDELAATDGRPLSGLLLTYPVHQAADILAVHGNVVPVGKDQLPHLEQARVIARRFNARYGEGYFTEPEALLTEAPVVPGLDGRKMSTSRGNGIELGMTADATATRIRKARTDLQRRITFEPDRRPEVSSMLRITALFTGETPEQVADRIGDGGAAALKRELTTAANDGLAEHRRRRADFAADPAYLRDVVRAGNARAAALADRTLADVFELMGMTY</sequence>
<dbReference type="RefSeq" id="WP_171154414.1">
    <property type="nucleotide sequence ID" value="NZ_JABENB010000001.1"/>
</dbReference>
<name>A0A849AMI0_9MICO</name>
<dbReference type="Gene3D" id="1.10.240.10">
    <property type="entry name" value="Tyrosyl-Transfer RNA Synthetase"/>
    <property type="match status" value="1"/>
</dbReference>
<evidence type="ECO:0000256" key="3">
    <source>
        <dbReference type="ARBA" id="ARBA00022598"/>
    </source>
</evidence>
<evidence type="ECO:0000256" key="6">
    <source>
        <dbReference type="ARBA" id="ARBA00022917"/>
    </source>
</evidence>
<gene>
    <name evidence="10" type="primary">trpS</name>
    <name evidence="10" type="ORF">HJ588_09795</name>
</gene>
<dbReference type="PRINTS" id="PR01039">
    <property type="entry name" value="TRNASYNTHTRP"/>
</dbReference>
<keyword evidence="5 9" id="KW-0067">ATP-binding</keyword>
<protein>
    <recommendedName>
        <fullName evidence="2 8">Tryptophan--tRNA ligase</fullName>
        <ecNumber evidence="2 8">6.1.1.2</ecNumber>
    </recommendedName>
</protein>
<evidence type="ECO:0000256" key="8">
    <source>
        <dbReference type="NCBIfam" id="TIGR00233"/>
    </source>
</evidence>
<comment type="caution">
    <text evidence="10">The sequence shown here is derived from an EMBL/GenBank/DDBJ whole genome shotgun (WGS) entry which is preliminary data.</text>
</comment>
<dbReference type="PANTHER" id="PTHR43766:SF1">
    <property type="entry name" value="TRYPTOPHAN--TRNA LIGASE, MITOCHONDRIAL"/>
    <property type="match status" value="1"/>
</dbReference>
<dbReference type="Proteomes" id="UP000557772">
    <property type="component" value="Unassembled WGS sequence"/>
</dbReference>
<organism evidence="10 11">
    <name type="scientific">Flexivirga aerilata</name>
    <dbReference type="NCBI Taxonomy" id="1656889"/>
    <lineage>
        <taxon>Bacteria</taxon>
        <taxon>Bacillati</taxon>
        <taxon>Actinomycetota</taxon>
        <taxon>Actinomycetes</taxon>
        <taxon>Micrococcales</taxon>
        <taxon>Dermacoccaceae</taxon>
        <taxon>Flexivirga</taxon>
    </lineage>
</organism>
<dbReference type="GO" id="GO:0004830">
    <property type="term" value="F:tryptophan-tRNA ligase activity"/>
    <property type="evidence" value="ECO:0007669"/>
    <property type="project" value="UniProtKB-UniRule"/>
</dbReference>
<keyword evidence="4 9" id="KW-0547">Nucleotide-binding</keyword>
<dbReference type="Pfam" id="PF00579">
    <property type="entry name" value="tRNA-synt_1b"/>
    <property type="match status" value="1"/>
</dbReference>
<dbReference type="AlphaFoldDB" id="A0A849AMI0"/>
<evidence type="ECO:0000313" key="11">
    <source>
        <dbReference type="Proteomes" id="UP000557772"/>
    </source>
</evidence>
<proteinExistence type="inferred from homology"/>
<comment type="similarity">
    <text evidence="1 9">Belongs to the class-I aminoacyl-tRNA synthetase family.</text>
</comment>
<keyword evidence="11" id="KW-1185">Reference proteome</keyword>
<evidence type="ECO:0000256" key="1">
    <source>
        <dbReference type="ARBA" id="ARBA00005594"/>
    </source>
</evidence>
<dbReference type="GO" id="GO:0005524">
    <property type="term" value="F:ATP binding"/>
    <property type="evidence" value="ECO:0007669"/>
    <property type="project" value="UniProtKB-KW"/>
</dbReference>
<dbReference type="InterPro" id="IPR002305">
    <property type="entry name" value="aa-tRNA-synth_Ic"/>
</dbReference>
<accession>A0A849AMI0</accession>